<feature type="compositionally biased region" description="Basic and acidic residues" evidence="1">
    <location>
        <begin position="56"/>
        <end position="77"/>
    </location>
</feature>
<feature type="region of interest" description="Disordered" evidence="1">
    <location>
        <begin position="97"/>
        <end position="140"/>
    </location>
</feature>
<dbReference type="Proteomes" id="UP000885750">
    <property type="component" value="Unassembled WGS sequence"/>
</dbReference>
<feature type="chain" id="PRO_5030675712" description="SH3b domain-containing protein" evidence="2">
    <location>
        <begin position="28"/>
        <end position="268"/>
    </location>
</feature>
<dbReference type="AlphaFoldDB" id="A0A7V2SZ69"/>
<sequence>MKLKTASLTLSGFIATACLVTPLTVFADTSDSIDAIMQQMKSFKAPVPKVSTPEPVKTETKNTEEKKAEEPVKIEEKPMVESKSSIYVAPLELEVEKKTPRKPSVSKQVKTQPKATKKKKRSKKRRARRQTSKNKGSAVDYKGFDEQYMSLINDILNEKEPRSSKPANTRSVQAGQASNFAGTSGWIYLGKYRAGRWLAGKSLKSGNALPVAGQQYTVKSPLLNMRKTRPLKSGLGKLVQVLHVGDKVQVNRVHRSSNNNYWASVVRP</sequence>
<feature type="compositionally biased region" description="Basic residues" evidence="1">
    <location>
        <begin position="115"/>
        <end position="132"/>
    </location>
</feature>
<reference evidence="3" key="1">
    <citation type="journal article" date="2020" name="mSystems">
        <title>Genome- and Community-Level Interaction Insights into Carbon Utilization and Element Cycling Functions of Hydrothermarchaeota in Hydrothermal Sediment.</title>
        <authorList>
            <person name="Zhou Z."/>
            <person name="Liu Y."/>
            <person name="Xu W."/>
            <person name="Pan J."/>
            <person name="Luo Z.H."/>
            <person name="Li M."/>
        </authorList>
    </citation>
    <scope>NUCLEOTIDE SEQUENCE [LARGE SCALE GENOMIC DNA]</scope>
    <source>
        <strain evidence="3">HyVt-493</strain>
    </source>
</reference>
<feature type="region of interest" description="Disordered" evidence="1">
    <location>
        <begin position="47"/>
        <end position="77"/>
    </location>
</feature>
<evidence type="ECO:0000313" key="3">
    <source>
        <dbReference type="EMBL" id="HFC91697.1"/>
    </source>
</evidence>
<dbReference type="PROSITE" id="PS51257">
    <property type="entry name" value="PROKAR_LIPOPROTEIN"/>
    <property type="match status" value="1"/>
</dbReference>
<dbReference type="EMBL" id="DRMS01000110">
    <property type="protein sequence ID" value="HFC91697.1"/>
    <property type="molecule type" value="Genomic_DNA"/>
</dbReference>
<protein>
    <recommendedName>
        <fullName evidence="4">SH3b domain-containing protein</fullName>
    </recommendedName>
</protein>
<keyword evidence="2" id="KW-0732">Signal</keyword>
<proteinExistence type="predicted"/>
<name>A0A7V2SZ69_LEUMU</name>
<comment type="caution">
    <text evidence="3">The sequence shown here is derived from an EMBL/GenBank/DDBJ whole genome shotgun (WGS) entry which is preliminary data.</text>
</comment>
<feature type="signal peptide" evidence="2">
    <location>
        <begin position="1"/>
        <end position="27"/>
    </location>
</feature>
<evidence type="ECO:0000256" key="1">
    <source>
        <dbReference type="SAM" id="MobiDB-lite"/>
    </source>
</evidence>
<accession>A0A7V2SZ69</accession>
<evidence type="ECO:0008006" key="4">
    <source>
        <dbReference type="Google" id="ProtNLM"/>
    </source>
</evidence>
<gene>
    <name evidence="3" type="ORF">ENJ51_02670</name>
</gene>
<evidence type="ECO:0000256" key="2">
    <source>
        <dbReference type="SAM" id="SignalP"/>
    </source>
</evidence>
<organism evidence="3">
    <name type="scientific">Leucothrix mucor</name>
    <dbReference type="NCBI Taxonomy" id="45248"/>
    <lineage>
        <taxon>Bacteria</taxon>
        <taxon>Pseudomonadati</taxon>
        <taxon>Pseudomonadota</taxon>
        <taxon>Gammaproteobacteria</taxon>
        <taxon>Thiotrichales</taxon>
        <taxon>Thiotrichaceae</taxon>
        <taxon>Leucothrix</taxon>
    </lineage>
</organism>